<organism evidence="1 2">
    <name type="scientific">Bifidobacterium biavatii DSM 23969</name>
    <dbReference type="NCBI Taxonomy" id="1437608"/>
    <lineage>
        <taxon>Bacteria</taxon>
        <taxon>Bacillati</taxon>
        <taxon>Actinomycetota</taxon>
        <taxon>Actinomycetes</taxon>
        <taxon>Bifidobacteriales</taxon>
        <taxon>Bifidobacteriaceae</taxon>
        <taxon>Bifidobacterium</taxon>
    </lineage>
</organism>
<dbReference type="STRING" id="1437608.GCA_000771645_01919"/>
<dbReference type="Proteomes" id="UP000029108">
    <property type="component" value="Unassembled WGS sequence"/>
</dbReference>
<evidence type="ECO:0000313" key="2">
    <source>
        <dbReference type="Proteomes" id="UP000029108"/>
    </source>
</evidence>
<reference evidence="1 2" key="1">
    <citation type="submission" date="2014-03" db="EMBL/GenBank/DDBJ databases">
        <title>Genomics of Bifidobacteria.</title>
        <authorList>
            <person name="Ventura M."/>
            <person name="Milani C."/>
            <person name="Lugli G.A."/>
        </authorList>
    </citation>
    <scope>NUCLEOTIDE SEQUENCE [LARGE SCALE GENOMIC DNA]</scope>
    <source>
        <strain evidence="1 2">DSM 23969</strain>
    </source>
</reference>
<accession>A0A086ZU44</accession>
<comment type="caution">
    <text evidence="1">The sequence shown here is derived from an EMBL/GenBank/DDBJ whole genome shotgun (WGS) entry which is preliminary data.</text>
</comment>
<gene>
    <name evidence="1" type="ORF">BBIA_2177</name>
</gene>
<dbReference type="EMBL" id="JGYN01000018">
    <property type="protein sequence ID" value="KFI50044.1"/>
    <property type="molecule type" value="Genomic_DNA"/>
</dbReference>
<evidence type="ECO:0000313" key="1">
    <source>
        <dbReference type="EMBL" id="KFI50044.1"/>
    </source>
</evidence>
<protein>
    <submittedName>
        <fullName evidence="1">Uncharacterized protein</fullName>
    </submittedName>
</protein>
<dbReference type="RefSeq" id="WP_033496310.1">
    <property type="nucleotide sequence ID" value="NZ_JDUU01000037.1"/>
</dbReference>
<name>A0A086ZU44_9BIFI</name>
<sequence length="74" mass="8531">MAWIRVETGKHVRLTPAQTRLMSRLLVADVITQNSNRLRTLAILDDLGLVEQASEDRWRLTGYGRRIALELESR</sequence>
<dbReference type="AlphaFoldDB" id="A0A086ZU44"/>
<proteinExistence type="predicted"/>
<keyword evidence="2" id="KW-1185">Reference proteome</keyword>